<dbReference type="GO" id="GO:0005634">
    <property type="term" value="C:nucleus"/>
    <property type="evidence" value="ECO:0007669"/>
    <property type="project" value="TreeGrafter"/>
</dbReference>
<dbReference type="GO" id="GO:0005829">
    <property type="term" value="C:cytosol"/>
    <property type="evidence" value="ECO:0007669"/>
    <property type="project" value="TreeGrafter"/>
</dbReference>
<sequence>QVRISGRLSSSSDHCQLPSVLVSVSWSFHNVPTAAQVSTHQSTKPLRCEMVSTASEFATNSEWHDPTDVQVRKIMMARLRSHPALAQHHPILQTREDTGTSPSLLQRLEWMLYHSAGSLGEYLHQPSLERRVQGLVTHYKRKRSATDPSEAIMEAIRASAAKRQRPRLAITEAEVRNCSVGARGCVLNSNLDLLHQVCSFLDGKDVLRCRGVNKFLYLHAPSFVRSLHIDAASVPIVETRNQGDGAASGLSILLHECQNLTSLTISNQANQIHLKAGVVFPRALTASTYMASLATASYGHQLVREVANALESGACPSLERLELLAPFDFATESDAVFMVLNALRNPLKYLVLDATFLGDHGIQQLAELFEIKDTIFEHLETLTVRNNFMGESGCRALLEAIESFSELQTLDLSRNILTDTDAFALADLLDDPMPEENLYDDCKISSEEQFNVLGLAGLRTLNLQENFITCDGFHAITIALCSREGFVATVGDATVPSDESDEEE</sequence>
<comment type="caution">
    <text evidence="4">The sequence shown here is derived from an EMBL/GenBank/DDBJ whole genome shotgun (WGS) entry which is preliminary data.</text>
</comment>
<dbReference type="PANTHER" id="PTHR24113:SF12">
    <property type="entry name" value="RAN GTPASE-ACTIVATING PROTEIN 1"/>
    <property type="match status" value="1"/>
</dbReference>
<dbReference type="PANTHER" id="PTHR24113">
    <property type="entry name" value="RAN GTPASE-ACTIVATING PROTEIN 1"/>
    <property type="match status" value="1"/>
</dbReference>
<dbReference type="Gene3D" id="3.80.10.10">
    <property type="entry name" value="Ribonuclease Inhibitor"/>
    <property type="match status" value="1"/>
</dbReference>
<evidence type="ECO:0008006" key="6">
    <source>
        <dbReference type="Google" id="ProtNLM"/>
    </source>
</evidence>
<dbReference type="GO" id="GO:0005096">
    <property type="term" value="F:GTPase activator activity"/>
    <property type="evidence" value="ECO:0007669"/>
    <property type="project" value="UniProtKB-KW"/>
</dbReference>
<name>A0A080ZX16_PHYNI</name>
<evidence type="ECO:0000256" key="2">
    <source>
        <dbReference type="ARBA" id="ARBA00022614"/>
    </source>
</evidence>
<dbReference type="AlphaFoldDB" id="A0A080ZX16"/>
<organism evidence="4 5">
    <name type="scientific">Phytophthora nicotianae P1976</name>
    <dbReference type="NCBI Taxonomy" id="1317066"/>
    <lineage>
        <taxon>Eukaryota</taxon>
        <taxon>Sar</taxon>
        <taxon>Stramenopiles</taxon>
        <taxon>Oomycota</taxon>
        <taxon>Peronosporomycetes</taxon>
        <taxon>Peronosporales</taxon>
        <taxon>Peronosporaceae</taxon>
        <taxon>Phytophthora</taxon>
    </lineage>
</organism>
<dbReference type="GO" id="GO:0048471">
    <property type="term" value="C:perinuclear region of cytoplasm"/>
    <property type="evidence" value="ECO:0007669"/>
    <property type="project" value="TreeGrafter"/>
</dbReference>
<proteinExistence type="predicted"/>
<evidence type="ECO:0000256" key="1">
    <source>
        <dbReference type="ARBA" id="ARBA00022468"/>
    </source>
</evidence>
<dbReference type="InterPro" id="IPR032675">
    <property type="entry name" value="LRR_dom_sf"/>
</dbReference>
<gene>
    <name evidence="4" type="ORF">F444_12455</name>
</gene>
<keyword evidence="1" id="KW-0343">GTPase activation</keyword>
<dbReference type="SUPFAM" id="SSF52047">
    <property type="entry name" value="RNI-like"/>
    <property type="match status" value="1"/>
</dbReference>
<dbReference type="GO" id="GO:0031267">
    <property type="term" value="F:small GTPase binding"/>
    <property type="evidence" value="ECO:0007669"/>
    <property type="project" value="TreeGrafter"/>
</dbReference>
<evidence type="ECO:0000256" key="3">
    <source>
        <dbReference type="ARBA" id="ARBA00022737"/>
    </source>
</evidence>
<dbReference type="InterPro" id="IPR027038">
    <property type="entry name" value="RanGap"/>
</dbReference>
<dbReference type="SMART" id="SM00368">
    <property type="entry name" value="LRR_RI"/>
    <property type="match status" value="4"/>
</dbReference>
<reference evidence="4 5" key="1">
    <citation type="submission" date="2013-11" db="EMBL/GenBank/DDBJ databases">
        <title>The Genome Sequence of Phytophthora parasitica P1976.</title>
        <authorList>
            <consortium name="The Broad Institute Genomics Platform"/>
            <person name="Russ C."/>
            <person name="Tyler B."/>
            <person name="Panabieres F."/>
            <person name="Shan W."/>
            <person name="Tripathy S."/>
            <person name="Grunwald N."/>
            <person name="Machado M."/>
            <person name="Johnson C.S."/>
            <person name="Walker B."/>
            <person name="Young S."/>
            <person name="Zeng Q."/>
            <person name="Gargeya S."/>
            <person name="Fitzgerald M."/>
            <person name="Haas B."/>
            <person name="Abouelleil A."/>
            <person name="Allen A.W."/>
            <person name="Alvarado L."/>
            <person name="Arachchi H.M."/>
            <person name="Berlin A.M."/>
            <person name="Chapman S.B."/>
            <person name="Gainer-Dewar J."/>
            <person name="Goldberg J."/>
            <person name="Griggs A."/>
            <person name="Gujja S."/>
            <person name="Hansen M."/>
            <person name="Howarth C."/>
            <person name="Imamovic A."/>
            <person name="Ireland A."/>
            <person name="Larimer J."/>
            <person name="McCowan C."/>
            <person name="Murphy C."/>
            <person name="Pearson M."/>
            <person name="Poon T.W."/>
            <person name="Priest M."/>
            <person name="Roberts A."/>
            <person name="Saif S."/>
            <person name="Shea T."/>
            <person name="Sisk P."/>
            <person name="Sykes S."/>
            <person name="Wortman J."/>
            <person name="Nusbaum C."/>
            <person name="Birren B."/>
        </authorList>
    </citation>
    <scope>NUCLEOTIDE SEQUENCE [LARGE SCALE GENOMIC DNA]</scope>
    <source>
        <strain evidence="4 5">P1976</strain>
    </source>
</reference>
<accession>A0A080ZX16</accession>
<dbReference type="OrthoDB" id="162132at2759"/>
<evidence type="ECO:0000313" key="5">
    <source>
        <dbReference type="Proteomes" id="UP000028582"/>
    </source>
</evidence>
<dbReference type="Proteomes" id="UP000028582">
    <property type="component" value="Unassembled WGS sequence"/>
</dbReference>
<keyword evidence="2" id="KW-0433">Leucine-rich repeat</keyword>
<dbReference type="CDD" id="cd09917">
    <property type="entry name" value="F-box_SF"/>
    <property type="match status" value="1"/>
</dbReference>
<dbReference type="GO" id="GO:0006913">
    <property type="term" value="P:nucleocytoplasmic transport"/>
    <property type="evidence" value="ECO:0007669"/>
    <property type="project" value="TreeGrafter"/>
</dbReference>
<dbReference type="EMBL" id="ANJA01002220">
    <property type="protein sequence ID" value="ETO71177.1"/>
    <property type="molecule type" value="Genomic_DNA"/>
</dbReference>
<protein>
    <recommendedName>
        <fullName evidence="6">F-box domain-containing protein</fullName>
    </recommendedName>
</protein>
<evidence type="ECO:0000313" key="4">
    <source>
        <dbReference type="EMBL" id="ETO71177.1"/>
    </source>
</evidence>
<keyword evidence="3" id="KW-0677">Repeat</keyword>
<feature type="non-terminal residue" evidence="4">
    <location>
        <position position="1"/>
    </location>
</feature>